<comment type="caution">
    <text evidence="6">The sequence shown here is derived from an EMBL/GenBank/DDBJ whole genome shotgun (WGS) entry which is preliminary data.</text>
</comment>
<dbReference type="Proteomes" id="UP001308005">
    <property type="component" value="Unassembled WGS sequence"/>
</dbReference>
<reference evidence="7" key="1">
    <citation type="submission" date="2023-07" db="EMBL/GenBank/DDBJ databases">
        <title>The carbon used by Thiothrix.</title>
        <authorList>
            <person name="Chen L."/>
        </authorList>
    </citation>
    <scope>NUCLEOTIDE SEQUENCE [LARGE SCALE GENOMIC DNA]</scope>
</reference>
<dbReference type="SUPFAM" id="SSF53328">
    <property type="entry name" value="Formyltransferase"/>
    <property type="match status" value="1"/>
</dbReference>
<keyword evidence="2 4" id="KW-0808">Transferase</keyword>
<sequence>MSTNEKTAPPTLVVLISGNGGNLQALIDAIRAERLPARIAAVISNRTGVYGLQRATDAGIHAETLSHTAFDSREAFDHALQQRVDSFQPDLVVLAGFMRIFTADFVRHFAGRMLNIHPSLLPLYKGVHTHRRVLEDGANEHGVSVHFVTPELDGGPVIMQAKVPVLPSDTEETLAQRVHVQEHIIYPRVVKWFVEGRLKLENDQVMLDGNALTRPVQHLSE</sequence>
<gene>
    <name evidence="4 6" type="primary">purN</name>
    <name evidence="6" type="ORF">VSS37_00080</name>
</gene>
<dbReference type="EMBL" id="JAYMYJ010000003">
    <property type="protein sequence ID" value="MEB4589365.1"/>
    <property type="molecule type" value="Genomic_DNA"/>
</dbReference>
<evidence type="ECO:0000313" key="6">
    <source>
        <dbReference type="EMBL" id="MEB4589365.1"/>
    </source>
</evidence>
<organism evidence="6 7">
    <name type="scientific">Candidatus Thiothrix phosphatis</name>
    <dbReference type="NCBI Taxonomy" id="3112415"/>
    <lineage>
        <taxon>Bacteria</taxon>
        <taxon>Pseudomonadati</taxon>
        <taxon>Pseudomonadota</taxon>
        <taxon>Gammaproteobacteria</taxon>
        <taxon>Thiotrichales</taxon>
        <taxon>Thiotrichaceae</taxon>
        <taxon>Thiothrix</taxon>
    </lineage>
</organism>
<feature type="binding site" evidence="4">
    <location>
        <position position="115"/>
    </location>
    <ligand>
        <name>(6R)-10-formyltetrahydrofolate</name>
        <dbReference type="ChEBI" id="CHEBI:195366"/>
    </ligand>
</feature>
<comment type="similarity">
    <text evidence="4">Belongs to the GART family.</text>
</comment>
<dbReference type="RefSeq" id="WP_324692590.1">
    <property type="nucleotide sequence ID" value="NZ_JAYMYJ010000003.1"/>
</dbReference>
<dbReference type="EC" id="2.1.2.2" evidence="4"/>
<keyword evidence="7" id="KW-1185">Reference proteome</keyword>
<dbReference type="PANTHER" id="PTHR43369">
    <property type="entry name" value="PHOSPHORIBOSYLGLYCINAMIDE FORMYLTRANSFERASE"/>
    <property type="match status" value="1"/>
</dbReference>
<dbReference type="CDD" id="cd08645">
    <property type="entry name" value="FMT_core_GART"/>
    <property type="match status" value="1"/>
</dbReference>
<comment type="pathway">
    <text evidence="1 4">Purine metabolism; IMP biosynthesis via de novo pathway; N(2)-formyl-N(1)-(5-phospho-D-ribosyl)glycinamide from N(1)-(5-phospho-D-ribosyl)glycinamide (10-formyl THF route): step 1/1.</text>
</comment>
<dbReference type="Gene3D" id="3.40.50.170">
    <property type="entry name" value="Formyl transferase, N-terminal domain"/>
    <property type="match status" value="1"/>
</dbReference>
<dbReference type="InterPro" id="IPR004607">
    <property type="entry name" value="GART"/>
</dbReference>
<evidence type="ECO:0000256" key="2">
    <source>
        <dbReference type="ARBA" id="ARBA00022679"/>
    </source>
</evidence>
<feature type="site" description="Raises pKa of active site His" evidence="4">
    <location>
        <position position="153"/>
    </location>
</feature>
<proteinExistence type="inferred from homology"/>
<feature type="binding site" evidence="4">
    <location>
        <position position="73"/>
    </location>
    <ligand>
        <name>(6R)-10-formyltetrahydrofolate</name>
        <dbReference type="ChEBI" id="CHEBI:195366"/>
    </ligand>
</feature>
<evidence type="ECO:0000259" key="5">
    <source>
        <dbReference type="Pfam" id="PF00551"/>
    </source>
</evidence>
<keyword evidence="3 4" id="KW-0658">Purine biosynthesis</keyword>
<evidence type="ECO:0000256" key="1">
    <source>
        <dbReference type="ARBA" id="ARBA00005054"/>
    </source>
</evidence>
<dbReference type="Pfam" id="PF00551">
    <property type="entry name" value="Formyl_trans_N"/>
    <property type="match status" value="1"/>
</dbReference>
<feature type="domain" description="Formyl transferase N-terminal" evidence="5">
    <location>
        <begin position="12"/>
        <end position="190"/>
    </location>
</feature>
<dbReference type="PANTHER" id="PTHR43369:SF2">
    <property type="entry name" value="PHOSPHORIBOSYLGLYCINAMIDE FORMYLTRANSFERASE"/>
    <property type="match status" value="1"/>
</dbReference>
<evidence type="ECO:0000256" key="3">
    <source>
        <dbReference type="ARBA" id="ARBA00022755"/>
    </source>
</evidence>
<comment type="caution">
    <text evidence="4">Lacks conserved residue(s) required for the propagation of feature annotation.</text>
</comment>
<evidence type="ECO:0000256" key="4">
    <source>
        <dbReference type="HAMAP-Rule" id="MF_01930"/>
    </source>
</evidence>
<dbReference type="HAMAP" id="MF_01930">
    <property type="entry name" value="PurN"/>
    <property type="match status" value="1"/>
</dbReference>
<dbReference type="InterPro" id="IPR036477">
    <property type="entry name" value="Formyl_transf_N_sf"/>
</dbReference>
<dbReference type="InterPro" id="IPR002376">
    <property type="entry name" value="Formyl_transf_N"/>
</dbReference>
<dbReference type="GO" id="GO:0004644">
    <property type="term" value="F:phosphoribosylglycinamide formyltransferase activity"/>
    <property type="evidence" value="ECO:0007669"/>
    <property type="project" value="UniProtKB-EC"/>
</dbReference>
<name>A0ABU6CR74_9GAMM</name>
<comment type="catalytic activity">
    <reaction evidence="4">
        <text>N(1)-(5-phospho-beta-D-ribosyl)glycinamide + (6R)-10-formyltetrahydrofolate = N(2)-formyl-N(1)-(5-phospho-beta-D-ribosyl)glycinamide + (6S)-5,6,7,8-tetrahydrofolate + H(+)</text>
        <dbReference type="Rhea" id="RHEA:15053"/>
        <dbReference type="ChEBI" id="CHEBI:15378"/>
        <dbReference type="ChEBI" id="CHEBI:57453"/>
        <dbReference type="ChEBI" id="CHEBI:143788"/>
        <dbReference type="ChEBI" id="CHEBI:147286"/>
        <dbReference type="ChEBI" id="CHEBI:195366"/>
        <dbReference type="EC" id="2.1.2.2"/>
    </reaction>
</comment>
<dbReference type="NCBIfam" id="TIGR00639">
    <property type="entry name" value="PurN"/>
    <property type="match status" value="1"/>
</dbReference>
<accession>A0ABU6CR74</accession>
<reference evidence="6 7" key="2">
    <citation type="submission" date="2024-01" db="EMBL/GenBank/DDBJ databases">
        <authorList>
            <person name="Xie X."/>
        </authorList>
    </citation>
    <scope>NUCLEOTIDE SEQUENCE [LARGE SCALE GENOMIC DNA]</scope>
    <source>
        <strain evidence="6">SCUT-1</strain>
    </source>
</reference>
<protein>
    <recommendedName>
        <fullName evidence="4">Phosphoribosylglycinamide formyltransferase</fullName>
        <ecNumber evidence="4">2.1.2.2</ecNumber>
    </recommendedName>
    <alternativeName>
        <fullName evidence="4">5'-phosphoribosylglycinamide transformylase</fullName>
    </alternativeName>
    <alternativeName>
        <fullName evidence="4">GAR transformylase</fullName>
        <shortName evidence="4">GART</shortName>
    </alternativeName>
</protein>
<comment type="function">
    <text evidence="4">Catalyzes the transfer of a formyl group from 10-formyltetrahydrofolate to 5-phospho-ribosyl-glycinamide (GAR), producing 5-phospho-ribosyl-N-formylglycinamide (FGAR) and tetrahydrofolate.</text>
</comment>
<feature type="active site" description="Proton donor" evidence="4">
    <location>
        <position position="117"/>
    </location>
</feature>
<evidence type="ECO:0000313" key="7">
    <source>
        <dbReference type="Proteomes" id="UP001308005"/>
    </source>
</evidence>